<dbReference type="Proteomes" id="UP001140453">
    <property type="component" value="Unassembled WGS sequence"/>
</dbReference>
<reference evidence="3" key="1">
    <citation type="submission" date="2022-10" db="EMBL/GenBank/DDBJ databases">
        <title>Tapping the CABI collections for fungal endophytes: first genome assemblies for Collariella, Neodidymelliopsis, Ascochyta clinopodiicola, Didymella pomorum, Didymosphaeria variabile, Neocosmospora piperis and Neocucurbitaria cava.</title>
        <authorList>
            <person name="Hill R."/>
        </authorList>
    </citation>
    <scope>NUCLEOTIDE SEQUENCE</scope>
    <source>
        <strain evidence="3">IMI 355082</strain>
    </source>
</reference>
<accession>A0A9W9D1U5</accession>
<dbReference type="PANTHER" id="PTHR23028">
    <property type="entry name" value="ACETYLTRANSFERASE"/>
    <property type="match status" value="1"/>
</dbReference>
<feature type="transmembrane region" description="Helical" evidence="1">
    <location>
        <begin position="373"/>
        <end position="391"/>
    </location>
</feature>
<dbReference type="InterPro" id="IPR050879">
    <property type="entry name" value="Acyltransferase_3"/>
</dbReference>
<dbReference type="GO" id="GO:0016747">
    <property type="term" value="F:acyltransferase activity, transferring groups other than amino-acyl groups"/>
    <property type="evidence" value="ECO:0007669"/>
    <property type="project" value="InterPro"/>
</dbReference>
<dbReference type="InterPro" id="IPR002656">
    <property type="entry name" value="Acyl_transf_3_dom"/>
</dbReference>
<sequence>MGSLTSYISIHDREKEGVDDPDSDDEASSDCEAALMDPKETQILEPSRGRLHQAIQKILQVLRILLQYLLPSFLLPVTDSDEPRRLHPTAWLDGLRGIASLLVVIHHASLLGFSWEIHDGWAPDRHQTAWFIRLPIIRLLISGPPQVAIFFVVSGYAISHKALKLSHQGRFAEAGSSLFSSVFRRHPRLFLPAGIVVLCTALMTLLDPTWFGTNGFPNVAVPTRTVPQAKNLIGQLRNWYDAEIQSTRPISNGFYEQADPHVKQNPFDPNLWTLPMEFSSSMVVFLFLVACIKLHNRVRMGLALSLIIYLQYYFDFPALHMFLSGMLICDLHFDIADMLSTADPRSDTFILSVWARVRRTVVSRAVAKFKHSYMFGRAVGLSMFIFALWLLSTPELTYGPHESWGYMTISSWVSPWYGDHFLSPYGAILVLGTACEAETATRSPSQNADKAGSG</sequence>
<keyword evidence="1" id="KW-1133">Transmembrane helix</keyword>
<dbReference type="Pfam" id="PF01757">
    <property type="entry name" value="Acyl_transf_3"/>
    <property type="match status" value="1"/>
</dbReference>
<dbReference type="EMBL" id="JAPEVB010000001">
    <property type="protein sequence ID" value="KAJ4397383.1"/>
    <property type="molecule type" value="Genomic_DNA"/>
</dbReference>
<dbReference type="PANTHER" id="PTHR23028:SF134">
    <property type="entry name" value="PUTATIVE (AFU_ORTHOLOGUE AFUA_4G08520)-RELATED"/>
    <property type="match status" value="1"/>
</dbReference>
<organism evidence="3 4">
    <name type="scientific">Gnomoniopsis smithogilvyi</name>
    <dbReference type="NCBI Taxonomy" id="1191159"/>
    <lineage>
        <taxon>Eukaryota</taxon>
        <taxon>Fungi</taxon>
        <taxon>Dikarya</taxon>
        <taxon>Ascomycota</taxon>
        <taxon>Pezizomycotina</taxon>
        <taxon>Sordariomycetes</taxon>
        <taxon>Sordariomycetidae</taxon>
        <taxon>Diaporthales</taxon>
        <taxon>Gnomoniaceae</taxon>
        <taxon>Gnomoniopsis</taxon>
    </lineage>
</organism>
<evidence type="ECO:0000313" key="3">
    <source>
        <dbReference type="EMBL" id="KAJ4397383.1"/>
    </source>
</evidence>
<name>A0A9W9D1U5_9PEZI</name>
<keyword evidence="1" id="KW-0812">Transmembrane</keyword>
<evidence type="ECO:0000313" key="4">
    <source>
        <dbReference type="Proteomes" id="UP001140453"/>
    </source>
</evidence>
<feature type="transmembrane region" description="Helical" evidence="1">
    <location>
        <begin position="298"/>
        <end position="314"/>
    </location>
</feature>
<comment type="caution">
    <text evidence="3">The sequence shown here is derived from an EMBL/GenBank/DDBJ whole genome shotgun (WGS) entry which is preliminary data.</text>
</comment>
<gene>
    <name evidence="3" type="ORF">N0V93_001609</name>
</gene>
<keyword evidence="1" id="KW-0472">Membrane</keyword>
<feature type="transmembrane region" description="Helical" evidence="1">
    <location>
        <begin position="135"/>
        <end position="158"/>
    </location>
</feature>
<dbReference type="OrthoDB" id="5819582at2759"/>
<feature type="transmembrane region" description="Helical" evidence="1">
    <location>
        <begin position="189"/>
        <end position="206"/>
    </location>
</feature>
<protein>
    <recommendedName>
        <fullName evidence="2">Acyltransferase 3 domain-containing protein</fullName>
    </recommendedName>
</protein>
<keyword evidence="4" id="KW-1185">Reference proteome</keyword>
<dbReference type="AlphaFoldDB" id="A0A9W9D1U5"/>
<evidence type="ECO:0000259" key="2">
    <source>
        <dbReference type="Pfam" id="PF01757"/>
    </source>
</evidence>
<feature type="domain" description="Acyltransferase 3" evidence="2">
    <location>
        <begin position="90"/>
        <end position="414"/>
    </location>
</feature>
<feature type="transmembrane region" description="Helical" evidence="1">
    <location>
        <begin position="271"/>
        <end position="291"/>
    </location>
</feature>
<proteinExistence type="predicted"/>
<evidence type="ECO:0000256" key="1">
    <source>
        <dbReference type="SAM" id="Phobius"/>
    </source>
</evidence>